<reference evidence="7" key="1">
    <citation type="submission" date="2017-09" db="EMBL/GenBank/DDBJ databases">
        <authorList>
            <person name="Varghese N."/>
            <person name="Submissions S."/>
        </authorList>
    </citation>
    <scope>NUCLEOTIDE SEQUENCE [LARGE SCALE GENOMIC DNA]</scope>
    <source>
        <strain evidence="7">C7</strain>
    </source>
</reference>
<dbReference type="PANTHER" id="PTHR33337">
    <property type="entry name" value="GFA DOMAIN-CONTAINING PROTEIN"/>
    <property type="match status" value="1"/>
</dbReference>
<keyword evidence="7" id="KW-1185">Reference proteome</keyword>
<organism evidence="6 7">
    <name type="scientific">Pontivivens marinum</name>
    <dbReference type="NCBI Taxonomy" id="1690039"/>
    <lineage>
        <taxon>Bacteria</taxon>
        <taxon>Pseudomonadati</taxon>
        <taxon>Pseudomonadota</taxon>
        <taxon>Alphaproteobacteria</taxon>
        <taxon>Rhodobacterales</taxon>
        <taxon>Paracoccaceae</taxon>
        <taxon>Pontivivens</taxon>
    </lineage>
</organism>
<dbReference type="AlphaFoldDB" id="A0A2C9CN37"/>
<keyword evidence="3" id="KW-0862">Zinc</keyword>
<sequence>MMSERHRGSCLCGAVKYQVRGSLRPVVACHCVQCRKTSGHYGAATSAARGDLKIAGDVKWFASSGTARRGFCPDCGSSMFWDGGGENISIWAGTLDGQTDLQLRGHIFAADKGSYYEITDDLPVYPQADDVMTTK</sequence>
<dbReference type="SUPFAM" id="SSF51316">
    <property type="entry name" value="Mss4-like"/>
    <property type="match status" value="1"/>
</dbReference>
<evidence type="ECO:0000259" key="5">
    <source>
        <dbReference type="PROSITE" id="PS51891"/>
    </source>
</evidence>
<dbReference type="InterPro" id="IPR006913">
    <property type="entry name" value="CENP-V/GFA"/>
</dbReference>
<dbReference type="Pfam" id="PF04828">
    <property type="entry name" value="GFA"/>
    <property type="match status" value="1"/>
</dbReference>
<evidence type="ECO:0000256" key="4">
    <source>
        <dbReference type="ARBA" id="ARBA00023239"/>
    </source>
</evidence>
<comment type="similarity">
    <text evidence="1">Belongs to the Gfa family.</text>
</comment>
<dbReference type="GO" id="GO:0046872">
    <property type="term" value="F:metal ion binding"/>
    <property type="evidence" value="ECO:0007669"/>
    <property type="project" value="UniProtKB-KW"/>
</dbReference>
<accession>A0A2C9CN37</accession>
<dbReference type="Gene3D" id="3.90.1590.10">
    <property type="entry name" value="glutathione-dependent formaldehyde- activating enzyme (gfa)"/>
    <property type="match status" value="1"/>
</dbReference>
<dbReference type="PANTHER" id="PTHR33337:SF40">
    <property type="entry name" value="CENP-V_GFA DOMAIN-CONTAINING PROTEIN-RELATED"/>
    <property type="match status" value="1"/>
</dbReference>
<evidence type="ECO:0000256" key="2">
    <source>
        <dbReference type="ARBA" id="ARBA00022723"/>
    </source>
</evidence>
<evidence type="ECO:0000256" key="3">
    <source>
        <dbReference type="ARBA" id="ARBA00022833"/>
    </source>
</evidence>
<dbReference type="GO" id="GO:0016846">
    <property type="term" value="F:carbon-sulfur lyase activity"/>
    <property type="evidence" value="ECO:0007669"/>
    <property type="project" value="InterPro"/>
</dbReference>
<dbReference type="EMBL" id="OCTN01000001">
    <property type="protein sequence ID" value="SOH92642.1"/>
    <property type="molecule type" value="Genomic_DNA"/>
</dbReference>
<dbReference type="InterPro" id="IPR011057">
    <property type="entry name" value="Mss4-like_sf"/>
</dbReference>
<dbReference type="Proteomes" id="UP000220034">
    <property type="component" value="Unassembled WGS sequence"/>
</dbReference>
<keyword evidence="4" id="KW-0456">Lyase</keyword>
<evidence type="ECO:0000256" key="1">
    <source>
        <dbReference type="ARBA" id="ARBA00005495"/>
    </source>
</evidence>
<name>A0A2C9CN37_9RHOB</name>
<evidence type="ECO:0000313" key="7">
    <source>
        <dbReference type="Proteomes" id="UP000220034"/>
    </source>
</evidence>
<dbReference type="PROSITE" id="PS51891">
    <property type="entry name" value="CENP_V_GFA"/>
    <property type="match status" value="1"/>
</dbReference>
<feature type="domain" description="CENP-V/GFA" evidence="5">
    <location>
        <begin position="6"/>
        <end position="117"/>
    </location>
</feature>
<evidence type="ECO:0000313" key="6">
    <source>
        <dbReference type="EMBL" id="SOH92642.1"/>
    </source>
</evidence>
<protein>
    <submittedName>
        <fullName evidence="6">Uncharacterized conserved protein</fullName>
    </submittedName>
</protein>
<keyword evidence="2" id="KW-0479">Metal-binding</keyword>
<gene>
    <name evidence="6" type="ORF">SAMN06273572_101490</name>
</gene>
<proteinExistence type="inferred from homology"/>